<feature type="transmembrane region" description="Helical" evidence="1">
    <location>
        <begin position="186"/>
        <end position="205"/>
    </location>
</feature>
<feature type="domain" description="KaiC-like" evidence="2">
    <location>
        <begin position="797"/>
        <end position="993"/>
    </location>
</feature>
<feature type="transmembrane region" description="Helical" evidence="1">
    <location>
        <begin position="25"/>
        <end position="43"/>
    </location>
</feature>
<accession>A0A7G9Z486</accession>
<feature type="transmembrane region" description="Helical" evidence="1">
    <location>
        <begin position="398"/>
        <end position="419"/>
    </location>
</feature>
<sequence>MGAPYSRCVIKFVNDIPRVGNGKQLLVALSLMLLASIVNKAAAMPYLNNLHNVPLFIQFFVIFMSIYHSAMFILLKEIHKGSFSSIWNNLTSANFLGILLTVVTASLLYELHSVSNVGHLILVFAAVLDVVTHYFAIIVLYYLITPIIKKKINIFEKQYLIYYAFLAIVLYFIANIVYILKYPLSTHFIILILFFAFSILIIIYYSSALLFISKGYAELGFVRKPFLIGGIGMISYLVSVSLIVYYIVSYLTPATQKNLYYNISLYLIFFVFTILYFFRFIIEYPSLLQPKWKALVPFDLPKATATITLAFLAASLYFTAKEYPNFIIYQNISYLVVATFLLPFFLAVILVFTYLKTISTRVKLRYWVYQKYGVYIHLTVTFYVFGQIFLSWNNATSITKMLCAMFGLATFAFYLFFTLDLRKIIEDRNIKPTFDGLEILRYTVSLSSFFIIIFFGISFTYGKTFAVFGFELVSYPIILFLIAFSLVTLGVYLRVTHIVFEKSRGNRIWGTLTYIATFISLLLVYSIYSSLSTYTQRFPFRDLSFIGYFIVMLCWIASILTLRRKPKYKEIEEEEITSLLNSRAHHFLRTDYLDGLWETAVDRYAGEEETGISFDPSGRRFNLEKVDEPTRHKIAVWILLEMHKLPDMEKVGSETLEETKEETAVILKDKLLMLPEDLRSQFDVDVYYPLLYEKVVNKLIRHLEAFIPLSEQNEIFNMLKRRDEKYGCIRFEGDEIRIKEGARLSRDEFFKIFKYYLESLEDKFPFKPFLLYELIREEIKNELEPYAITVGNLLDIVPTGLEEMDKVMGGGLAKGSSTLLIAEETKTKHKILLSFIKQGLRAGTNVIYATAKRPARQIQSELLIDLDELKNFMLLDLYEDVYREARVYKMVEEEHRIIVPLNKILFQRSMVKTIKSYPKDLPKMVVIDVYDNFSRYYSPEEVQKILQDQIDGLKRWNCTSLITINPHSYLMRKEDVEVVKKNFDNVMILSGEDKDASVFIEKLYHGTPSKPIIRLP</sequence>
<feature type="transmembrane region" description="Helical" evidence="1">
    <location>
        <begin position="55"/>
        <end position="75"/>
    </location>
</feature>
<keyword evidence="1" id="KW-0812">Transmembrane</keyword>
<feature type="transmembrane region" description="Helical" evidence="1">
    <location>
        <begin position="303"/>
        <end position="320"/>
    </location>
</feature>
<keyword evidence="1" id="KW-0472">Membrane</keyword>
<gene>
    <name evidence="3" type="ORF">PBMGCBEP_00004</name>
</gene>
<proteinExistence type="predicted"/>
<feature type="transmembrane region" description="Helical" evidence="1">
    <location>
        <begin position="121"/>
        <end position="148"/>
    </location>
</feature>
<feature type="transmembrane region" description="Helical" evidence="1">
    <location>
        <begin position="543"/>
        <end position="562"/>
    </location>
</feature>
<dbReference type="InterPro" id="IPR027417">
    <property type="entry name" value="P-loop_NTPase"/>
</dbReference>
<evidence type="ECO:0000256" key="1">
    <source>
        <dbReference type="SAM" id="Phobius"/>
    </source>
</evidence>
<feature type="transmembrane region" description="Helical" evidence="1">
    <location>
        <begin position="372"/>
        <end position="392"/>
    </location>
</feature>
<feature type="transmembrane region" description="Helical" evidence="1">
    <location>
        <begin position="226"/>
        <end position="247"/>
    </location>
</feature>
<feature type="transmembrane region" description="Helical" evidence="1">
    <location>
        <begin position="259"/>
        <end position="282"/>
    </location>
</feature>
<dbReference type="SUPFAM" id="SSF52540">
    <property type="entry name" value="P-loop containing nucleoside triphosphate hydrolases"/>
    <property type="match status" value="1"/>
</dbReference>
<dbReference type="AlphaFoldDB" id="A0A7G9Z486"/>
<keyword evidence="1" id="KW-1133">Transmembrane helix</keyword>
<evidence type="ECO:0000313" key="3">
    <source>
        <dbReference type="EMBL" id="QNO55070.1"/>
    </source>
</evidence>
<protein>
    <recommendedName>
        <fullName evidence="2">KaiC-like domain-containing protein</fullName>
    </recommendedName>
</protein>
<dbReference type="EMBL" id="MT631602">
    <property type="protein sequence ID" value="QNO55070.1"/>
    <property type="molecule type" value="Genomic_DNA"/>
</dbReference>
<feature type="transmembrane region" description="Helical" evidence="1">
    <location>
        <begin position="439"/>
        <end position="461"/>
    </location>
</feature>
<reference evidence="3" key="1">
    <citation type="submission" date="2020-06" db="EMBL/GenBank/DDBJ databases">
        <title>Unique genomic features of the anaerobic methanotrophic archaea.</title>
        <authorList>
            <person name="Chadwick G.L."/>
            <person name="Skennerton C.T."/>
            <person name="Laso-Perez R."/>
            <person name="Leu A.O."/>
            <person name="Speth D.R."/>
            <person name="Yu H."/>
            <person name="Morgan-Lang C."/>
            <person name="Hatzenpichler R."/>
            <person name="Goudeau D."/>
            <person name="Malmstrom R."/>
            <person name="Brazelton W.J."/>
            <person name="Woyke T."/>
            <person name="Hallam S.J."/>
            <person name="Tyson G.W."/>
            <person name="Wegener G."/>
            <person name="Boetius A."/>
            <person name="Orphan V."/>
        </authorList>
    </citation>
    <scope>NUCLEOTIDE SEQUENCE</scope>
</reference>
<feature type="transmembrane region" description="Helical" evidence="1">
    <location>
        <begin position="473"/>
        <end position="495"/>
    </location>
</feature>
<organism evidence="3">
    <name type="scientific">Candidatus Methanophaga sp. ANME-1 ERB7</name>
    <dbReference type="NCBI Taxonomy" id="2759913"/>
    <lineage>
        <taxon>Archaea</taxon>
        <taxon>Methanobacteriati</taxon>
        <taxon>Methanobacteriota</taxon>
        <taxon>Stenosarchaea group</taxon>
        <taxon>Methanomicrobia</taxon>
        <taxon>Candidatus Methanophagales</taxon>
        <taxon>Candidatus Methanophagaceae</taxon>
        <taxon>Candidatus Methanophaga</taxon>
    </lineage>
</organism>
<feature type="transmembrane region" description="Helical" evidence="1">
    <location>
        <begin position="507"/>
        <end position="528"/>
    </location>
</feature>
<dbReference type="Pfam" id="PF06745">
    <property type="entry name" value="ATPase"/>
    <property type="match status" value="1"/>
</dbReference>
<dbReference type="InterPro" id="IPR014774">
    <property type="entry name" value="KaiC-like_dom"/>
</dbReference>
<name>A0A7G9Z486_9EURY</name>
<feature type="transmembrane region" description="Helical" evidence="1">
    <location>
        <begin position="332"/>
        <end position="352"/>
    </location>
</feature>
<feature type="transmembrane region" description="Helical" evidence="1">
    <location>
        <begin position="160"/>
        <end position="180"/>
    </location>
</feature>
<evidence type="ECO:0000259" key="2">
    <source>
        <dbReference type="Pfam" id="PF06745"/>
    </source>
</evidence>
<feature type="transmembrane region" description="Helical" evidence="1">
    <location>
        <begin position="87"/>
        <end position="109"/>
    </location>
</feature>
<dbReference type="Gene3D" id="3.40.50.300">
    <property type="entry name" value="P-loop containing nucleotide triphosphate hydrolases"/>
    <property type="match status" value="1"/>
</dbReference>